<dbReference type="Proteomes" id="UP000198836">
    <property type="component" value="Unassembled WGS sequence"/>
</dbReference>
<sequence length="416" mass="46594">MKYIYILVLMILTGVVNAQTVATFSKRTDKVNSGPNKELEYKVIVTIPSAANYKGYKINVELDRSKTSLPLDSIMMPVNTVIMIDKQTEDNIKIRVKRDFTDDKNIGFKLTVTDVAGADKNALLGNGELLVLIKPLNSEGLNKSDNILFYTGTNIDFIDGIKPKELYFRSSFLLNMKNNDKATKHWLYINAGKERYASGADSLARVSYSDLNTNKFHKDSTYLKSGFYKTSFEEVTDNLFTSVAYLYELNNSTNDKLFGIGEFYVGYQTIRTKYKNTVLTTQLTAIPRGNPGEILRLNPLASDYTRHQLNYNIGVGFMYKQTNDTFDVRFSAIGGFNNGFYPTSLRKSIDGSQEILSSTRSASLRLRAEGTLLSPLGLSLGFETFLRTKQVPLFNVSLTKVLSIKQLGSLFGSSAK</sequence>
<organism evidence="2 3">
    <name type="scientific">Pedobacter suwonensis</name>
    <dbReference type="NCBI Taxonomy" id="332999"/>
    <lineage>
        <taxon>Bacteria</taxon>
        <taxon>Pseudomonadati</taxon>
        <taxon>Bacteroidota</taxon>
        <taxon>Sphingobacteriia</taxon>
        <taxon>Sphingobacteriales</taxon>
        <taxon>Sphingobacteriaceae</taxon>
        <taxon>Pedobacter</taxon>
    </lineage>
</organism>
<name>A0A1I0TMD7_9SPHI</name>
<proteinExistence type="predicted"/>
<evidence type="ECO:0000256" key="1">
    <source>
        <dbReference type="SAM" id="SignalP"/>
    </source>
</evidence>
<gene>
    <name evidence="2" type="ORF">SAMN04488511_111107</name>
</gene>
<dbReference type="EMBL" id="FOJM01000011">
    <property type="protein sequence ID" value="SFA52703.1"/>
    <property type="molecule type" value="Genomic_DNA"/>
</dbReference>
<dbReference type="AlphaFoldDB" id="A0A1I0TMD7"/>
<dbReference type="RefSeq" id="WP_090984866.1">
    <property type="nucleotide sequence ID" value="NZ_FOJM01000011.1"/>
</dbReference>
<reference evidence="3" key="1">
    <citation type="submission" date="2016-10" db="EMBL/GenBank/DDBJ databases">
        <authorList>
            <person name="Varghese N."/>
            <person name="Submissions S."/>
        </authorList>
    </citation>
    <scope>NUCLEOTIDE SEQUENCE [LARGE SCALE GENOMIC DNA]</scope>
    <source>
        <strain evidence="3">DSM 18130</strain>
    </source>
</reference>
<evidence type="ECO:0000313" key="2">
    <source>
        <dbReference type="EMBL" id="SFA52703.1"/>
    </source>
</evidence>
<dbReference type="OrthoDB" id="1405718at2"/>
<protein>
    <recommendedName>
        <fullName evidence="4">Outer membrane protein beta-barrel family protein</fullName>
    </recommendedName>
</protein>
<feature type="signal peptide" evidence="1">
    <location>
        <begin position="1"/>
        <end position="18"/>
    </location>
</feature>
<keyword evidence="1" id="KW-0732">Signal</keyword>
<feature type="chain" id="PRO_5011709731" description="Outer membrane protein beta-barrel family protein" evidence="1">
    <location>
        <begin position="19"/>
        <end position="416"/>
    </location>
</feature>
<evidence type="ECO:0000313" key="3">
    <source>
        <dbReference type="Proteomes" id="UP000198836"/>
    </source>
</evidence>
<keyword evidence="3" id="KW-1185">Reference proteome</keyword>
<evidence type="ECO:0008006" key="4">
    <source>
        <dbReference type="Google" id="ProtNLM"/>
    </source>
</evidence>
<accession>A0A1I0TMD7</accession>